<dbReference type="EMBL" id="CVRI01000038">
    <property type="protein sequence ID" value="CRK93928.1"/>
    <property type="molecule type" value="Genomic_DNA"/>
</dbReference>
<gene>
    <name evidence="1" type="ORF">CLUMA_CG007455</name>
</gene>
<dbReference type="AlphaFoldDB" id="A0A1J1I0R8"/>
<protein>
    <submittedName>
        <fullName evidence="1">CLUMA_CG007455, isoform A</fullName>
    </submittedName>
</protein>
<sequence>MTTALDSKAMHETQESWYDDDETFHVSPFFDTLPLVALEVPTKKKFEAILESFTSSSKQWGKFSNESKKEKLL</sequence>
<name>A0A1J1I0R8_9DIPT</name>
<keyword evidence="2" id="KW-1185">Reference proteome</keyword>
<evidence type="ECO:0000313" key="2">
    <source>
        <dbReference type="Proteomes" id="UP000183832"/>
    </source>
</evidence>
<dbReference type="Proteomes" id="UP000183832">
    <property type="component" value="Unassembled WGS sequence"/>
</dbReference>
<reference evidence="1 2" key="1">
    <citation type="submission" date="2015-04" db="EMBL/GenBank/DDBJ databases">
        <authorList>
            <person name="Syromyatnikov M.Y."/>
            <person name="Popov V.N."/>
        </authorList>
    </citation>
    <scope>NUCLEOTIDE SEQUENCE [LARGE SCALE GENOMIC DNA]</scope>
</reference>
<organism evidence="1 2">
    <name type="scientific">Clunio marinus</name>
    <dbReference type="NCBI Taxonomy" id="568069"/>
    <lineage>
        <taxon>Eukaryota</taxon>
        <taxon>Metazoa</taxon>
        <taxon>Ecdysozoa</taxon>
        <taxon>Arthropoda</taxon>
        <taxon>Hexapoda</taxon>
        <taxon>Insecta</taxon>
        <taxon>Pterygota</taxon>
        <taxon>Neoptera</taxon>
        <taxon>Endopterygota</taxon>
        <taxon>Diptera</taxon>
        <taxon>Nematocera</taxon>
        <taxon>Chironomoidea</taxon>
        <taxon>Chironomidae</taxon>
        <taxon>Clunio</taxon>
    </lineage>
</organism>
<evidence type="ECO:0000313" key="1">
    <source>
        <dbReference type="EMBL" id="CRK93928.1"/>
    </source>
</evidence>
<proteinExistence type="predicted"/>
<accession>A0A1J1I0R8</accession>